<evidence type="ECO:0000259" key="6">
    <source>
        <dbReference type="Pfam" id="PF06305"/>
    </source>
</evidence>
<keyword evidence="4 5" id="KW-0472">Membrane</keyword>
<organism evidence="7 8">
    <name type="scientific">Candidatus Thiopontia autotrophica</name>
    <dbReference type="NCBI Taxonomy" id="2841688"/>
    <lineage>
        <taxon>Bacteria</taxon>
        <taxon>Pseudomonadati</taxon>
        <taxon>Pseudomonadota</taxon>
        <taxon>Gammaproteobacteria</taxon>
        <taxon>Candidatus Thiopontia</taxon>
    </lineage>
</organism>
<feature type="transmembrane region" description="Helical" evidence="5">
    <location>
        <begin position="40"/>
        <end position="66"/>
    </location>
</feature>
<accession>A0A8J6TRZ8</accession>
<evidence type="ECO:0000256" key="1">
    <source>
        <dbReference type="ARBA" id="ARBA00022475"/>
    </source>
</evidence>
<comment type="caution">
    <text evidence="7">The sequence shown here is derived from an EMBL/GenBank/DDBJ whole genome shotgun (WGS) entry which is preliminary data.</text>
</comment>
<evidence type="ECO:0000256" key="5">
    <source>
        <dbReference type="SAM" id="Phobius"/>
    </source>
</evidence>
<evidence type="ECO:0000256" key="4">
    <source>
        <dbReference type="ARBA" id="ARBA00023136"/>
    </source>
</evidence>
<protein>
    <submittedName>
        <fullName evidence="7">LapA family protein</fullName>
    </submittedName>
</protein>
<gene>
    <name evidence="7" type="ORF">H8D24_01005</name>
</gene>
<evidence type="ECO:0000256" key="2">
    <source>
        <dbReference type="ARBA" id="ARBA00022692"/>
    </source>
</evidence>
<dbReference type="GO" id="GO:0005886">
    <property type="term" value="C:plasma membrane"/>
    <property type="evidence" value="ECO:0007669"/>
    <property type="project" value="InterPro"/>
</dbReference>
<dbReference type="AlphaFoldDB" id="A0A8J6TRZ8"/>
<keyword evidence="1" id="KW-1003">Cell membrane</keyword>
<dbReference type="EMBL" id="JACNFK010000014">
    <property type="protein sequence ID" value="MBC8518973.1"/>
    <property type="molecule type" value="Genomic_DNA"/>
</dbReference>
<dbReference type="InterPro" id="IPR010445">
    <property type="entry name" value="LapA_dom"/>
</dbReference>
<evidence type="ECO:0000313" key="7">
    <source>
        <dbReference type="EMBL" id="MBC8518973.1"/>
    </source>
</evidence>
<name>A0A8J6TRZ8_9GAMM</name>
<keyword evidence="3 5" id="KW-1133">Transmembrane helix</keyword>
<feature type="domain" description="Lipopolysaccharide assembly protein A" evidence="6">
    <location>
        <begin position="22"/>
        <end position="77"/>
    </location>
</feature>
<evidence type="ECO:0000313" key="8">
    <source>
        <dbReference type="Proteomes" id="UP000654401"/>
    </source>
</evidence>
<reference evidence="7 8" key="1">
    <citation type="submission" date="2020-08" db="EMBL/GenBank/DDBJ databases">
        <title>Bridging the membrane lipid divide: bacteria of the FCB group superphylum have the potential to synthesize archaeal ether lipids.</title>
        <authorList>
            <person name="Villanueva L."/>
            <person name="Von Meijenfeldt F.A.B."/>
            <person name="Westbye A.B."/>
            <person name="Yadav S."/>
            <person name="Hopmans E.C."/>
            <person name="Dutilh B.E."/>
            <person name="Sinninghe Damste J.S."/>
        </authorList>
    </citation>
    <scope>NUCLEOTIDE SEQUENCE [LARGE SCALE GENOMIC DNA]</scope>
    <source>
        <strain evidence="7">NIOZ-UU100</strain>
    </source>
</reference>
<evidence type="ECO:0000256" key="3">
    <source>
        <dbReference type="ARBA" id="ARBA00022989"/>
    </source>
</evidence>
<keyword evidence="2 5" id="KW-0812">Transmembrane</keyword>
<proteinExistence type="predicted"/>
<sequence length="79" mass="8567">MRFLTLILFLLVAGFGTLFAVLNAAPVLFDYYLGQGEIPLSLLLVIVLASGVLLGVLSALPLILSLRIRLRKAEKKAVE</sequence>
<dbReference type="Pfam" id="PF06305">
    <property type="entry name" value="LapA_dom"/>
    <property type="match status" value="1"/>
</dbReference>
<dbReference type="Proteomes" id="UP000654401">
    <property type="component" value="Unassembled WGS sequence"/>
</dbReference>